<evidence type="ECO:0000256" key="1">
    <source>
        <dbReference type="ARBA" id="ARBA00022596"/>
    </source>
</evidence>
<sequence length="113" mass="12722">MHELGVLMEVVRIVEDAVREQSLTQVDRLVLQIGEMALVVPSYVEQCYPAAVQGTLLENTRLDIEIIPASGRCRQCHHVFHVAEGYVKCPCCQSYSWELLGGREFMIKEIAAC</sequence>
<dbReference type="Pfam" id="PF01155">
    <property type="entry name" value="HypA"/>
    <property type="match status" value="1"/>
</dbReference>
<dbReference type="PANTHER" id="PTHR34535">
    <property type="entry name" value="HYDROGENASE MATURATION FACTOR HYPA"/>
    <property type="match status" value="1"/>
</dbReference>
<dbReference type="EMBL" id="JAWONS010000329">
    <property type="protein sequence ID" value="MDW2800574.1"/>
    <property type="molecule type" value="Genomic_DNA"/>
</dbReference>
<keyword evidence="3 4" id="KW-0862">Zinc</keyword>
<comment type="function">
    <text evidence="4">Involved in the maturation of [NiFe] hydrogenases. Required for nickel insertion into the metal center of the hydrogenase.</text>
</comment>
<evidence type="ECO:0000313" key="6">
    <source>
        <dbReference type="Proteomes" id="UP001276854"/>
    </source>
</evidence>
<proteinExistence type="inferred from homology"/>
<comment type="similarity">
    <text evidence="4">Belongs to the HypA/HybF family.</text>
</comment>
<dbReference type="HAMAP" id="MF_00213">
    <property type="entry name" value="HypA_HybF"/>
    <property type="match status" value="1"/>
</dbReference>
<comment type="caution">
    <text evidence="5">The sequence shown here is derived from an EMBL/GenBank/DDBJ whole genome shotgun (WGS) entry which is preliminary data.</text>
</comment>
<protein>
    <recommendedName>
        <fullName evidence="4">Hydrogenase maturation factor HypA</fullName>
    </recommendedName>
</protein>
<dbReference type="Proteomes" id="UP001276854">
    <property type="component" value="Unassembled WGS sequence"/>
</dbReference>
<feature type="binding site" evidence="4">
    <location>
        <position position="73"/>
    </location>
    <ligand>
        <name>Zn(2+)</name>
        <dbReference type="ChEBI" id="CHEBI:29105"/>
    </ligand>
</feature>
<accession>A0ABU4GSF8</accession>
<name>A0ABU4GSF8_9CLOT</name>
<evidence type="ECO:0000256" key="4">
    <source>
        <dbReference type="HAMAP-Rule" id="MF_00213"/>
    </source>
</evidence>
<evidence type="ECO:0000313" key="5">
    <source>
        <dbReference type="EMBL" id="MDW2800574.1"/>
    </source>
</evidence>
<evidence type="ECO:0000256" key="3">
    <source>
        <dbReference type="ARBA" id="ARBA00022833"/>
    </source>
</evidence>
<evidence type="ECO:0000256" key="2">
    <source>
        <dbReference type="ARBA" id="ARBA00022723"/>
    </source>
</evidence>
<dbReference type="InterPro" id="IPR000688">
    <property type="entry name" value="HypA/HybF"/>
</dbReference>
<gene>
    <name evidence="4" type="primary">hypA</name>
    <name evidence="5" type="ORF">RZO55_23690</name>
</gene>
<feature type="binding site" evidence="4">
    <location>
        <position position="76"/>
    </location>
    <ligand>
        <name>Zn(2+)</name>
        <dbReference type="ChEBI" id="CHEBI:29105"/>
    </ligand>
</feature>
<keyword evidence="1 4" id="KW-0533">Nickel</keyword>
<keyword evidence="6" id="KW-1185">Reference proteome</keyword>
<reference evidence="5 6" key="1">
    <citation type="submission" date="2023-10" db="EMBL/GenBank/DDBJ databases">
        <title>A novel Glycoside Hydrolase 43-Like Enzyme from Clostrdium boliviensis is an Endo-xylanase, and a Candidate for Xylooligosaccharides Production from Different Xylan Substrates.</title>
        <authorList>
            <person name="Alvarez M.T."/>
            <person name="Rocabado-Villegas L.R."/>
            <person name="Salas-Veizaga D.M."/>
            <person name="Linares-Pasten J.A."/>
            <person name="Gudmundsdottir E.E."/>
            <person name="Hreggvidsson G.O."/>
            <person name="Adlercreutz P."/>
            <person name="Nordberg Karlsson E."/>
        </authorList>
    </citation>
    <scope>NUCLEOTIDE SEQUENCE [LARGE SCALE GENOMIC DNA]</scope>
    <source>
        <strain evidence="5 6">E-1</strain>
    </source>
</reference>
<feature type="binding site" evidence="4">
    <location>
        <position position="89"/>
    </location>
    <ligand>
        <name>Zn(2+)</name>
        <dbReference type="ChEBI" id="CHEBI:29105"/>
    </ligand>
</feature>
<dbReference type="RefSeq" id="WP_318066741.1">
    <property type="nucleotide sequence ID" value="NZ_JAWONS010000329.1"/>
</dbReference>
<dbReference type="Gene3D" id="3.30.2320.80">
    <property type="match status" value="1"/>
</dbReference>
<feature type="binding site" evidence="4">
    <location>
        <position position="2"/>
    </location>
    <ligand>
        <name>Ni(2+)</name>
        <dbReference type="ChEBI" id="CHEBI:49786"/>
    </ligand>
</feature>
<organism evidence="5 6">
    <name type="scientific">Clostridium boliviensis</name>
    <dbReference type="NCBI Taxonomy" id="318465"/>
    <lineage>
        <taxon>Bacteria</taxon>
        <taxon>Bacillati</taxon>
        <taxon>Bacillota</taxon>
        <taxon>Clostridia</taxon>
        <taxon>Eubacteriales</taxon>
        <taxon>Clostridiaceae</taxon>
        <taxon>Clostridium</taxon>
    </lineage>
</organism>
<dbReference type="PIRSF" id="PIRSF004761">
    <property type="entry name" value="Hydrgn_mat_HypA"/>
    <property type="match status" value="1"/>
</dbReference>
<keyword evidence="2 4" id="KW-0479">Metal-binding</keyword>
<feature type="binding site" evidence="4">
    <location>
        <position position="92"/>
    </location>
    <ligand>
        <name>Zn(2+)</name>
        <dbReference type="ChEBI" id="CHEBI:29105"/>
    </ligand>
</feature>
<dbReference type="PANTHER" id="PTHR34535:SF3">
    <property type="entry name" value="HYDROGENASE MATURATION FACTOR HYPA"/>
    <property type="match status" value="1"/>
</dbReference>